<dbReference type="EMBL" id="CP060036">
    <property type="protein sequence ID" value="QOT74003.1"/>
    <property type="molecule type" value="Genomic_DNA"/>
</dbReference>
<dbReference type="InterPro" id="IPR002347">
    <property type="entry name" value="SDR_fam"/>
</dbReference>
<dbReference type="Proteomes" id="UP000593663">
    <property type="component" value="Chromosome 2"/>
</dbReference>
<evidence type="ECO:0000313" key="3">
    <source>
        <dbReference type="Proteomes" id="UP000593663"/>
    </source>
</evidence>
<reference evidence="3" key="1">
    <citation type="submission" date="2020-08" db="EMBL/GenBank/DDBJ databases">
        <title>Complete genome sequence of Sphingobium barthaii strain KK22, a high-molecular-weight polycyclic aromatic hydrocarbon-degrading soil bacterium.</title>
        <authorList>
            <person name="Mori J.F."/>
            <person name="Kanaly R.A."/>
        </authorList>
    </citation>
    <scope>NUCLEOTIDE SEQUENCE [LARGE SCALE GENOMIC DNA]</scope>
    <source>
        <strain evidence="3">KK22</strain>
    </source>
</reference>
<comment type="similarity">
    <text evidence="1">Belongs to the short-chain dehydrogenases/reductases (SDR) family.</text>
</comment>
<accession>A0A7M2GNB8</accession>
<organism evidence="2 3">
    <name type="scientific">Sphingobium fuliginis (strain ATCC 27551)</name>
    <dbReference type="NCBI Taxonomy" id="336203"/>
    <lineage>
        <taxon>Bacteria</taxon>
        <taxon>Pseudomonadati</taxon>
        <taxon>Pseudomonadota</taxon>
        <taxon>Alphaproteobacteria</taxon>
        <taxon>Sphingomonadales</taxon>
        <taxon>Sphingomonadaceae</taxon>
        <taxon>Sphingobium</taxon>
    </lineage>
</organism>
<dbReference type="PANTHER" id="PTHR42879">
    <property type="entry name" value="3-OXOACYL-(ACYL-CARRIER-PROTEIN) REDUCTASE"/>
    <property type="match status" value="1"/>
</dbReference>
<gene>
    <name evidence="2" type="ORF">H5V43_17850</name>
</gene>
<dbReference type="AlphaFoldDB" id="A0A7M2GNB8"/>
<dbReference type="KEGG" id="sbar:H5V43_17850"/>
<evidence type="ECO:0000313" key="2">
    <source>
        <dbReference type="EMBL" id="QOT74003.1"/>
    </source>
</evidence>
<sequence length="266" mass="26855">MDLQLAGKRALVTGGSRGIGKAIALALAQEGVRVLLSSRNEAAASDAAQELSAQTGGELHAFVADTRDDAQVDALVAAAVEKLGGLDIVINNAAQPGARPEVPGVAGVASDYLLDELNTKLVGYLRVARAAAPHLVANGWGRIINISGLAARQSGTIPGSTRNVAIAALTKNLADELGPKGVNVTVVHPGATRTEKTANAVAQKAAVDGTSLDVAEKALFGQSLIGRIVEAEEVAAVVTFLASPRSVAINGDAIAAGGGSPRAIHY</sequence>
<dbReference type="SUPFAM" id="SSF51735">
    <property type="entry name" value="NAD(P)-binding Rossmann-fold domains"/>
    <property type="match status" value="1"/>
</dbReference>
<name>A0A7M2GNB8_SPHSA</name>
<dbReference type="InterPro" id="IPR036291">
    <property type="entry name" value="NAD(P)-bd_dom_sf"/>
</dbReference>
<proteinExistence type="inferred from homology"/>
<dbReference type="Pfam" id="PF00106">
    <property type="entry name" value="adh_short"/>
    <property type="match status" value="1"/>
</dbReference>
<dbReference type="RefSeq" id="WP_193666872.1">
    <property type="nucleotide sequence ID" value="NZ_CP060036.1"/>
</dbReference>
<dbReference type="PRINTS" id="PR00081">
    <property type="entry name" value="GDHRDH"/>
</dbReference>
<dbReference type="Gene3D" id="3.40.50.720">
    <property type="entry name" value="NAD(P)-binding Rossmann-like Domain"/>
    <property type="match status" value="1"/>
</dbReference>
<protein>
    <submittedName>
        <fullName evidence="2">SDR family NAD(P)-dependent oxidoreductase</fullName>
    </submittedName>
</protein>
<dbReference type="InterPro" id="IPR050259">
    <property type="entry name" value="SDR"/>
</dbReference>
<evidence type="ECO:0000256" key="1">
    <source>
        <dbReference type="ARBA" id="ARBA00006484"/>
    </source>
</evidence>